<accession>A0A814IX16</accession>
<evidence type="ECO:0000313" key="1">
    <source>
        <dbReference type="EMBL" id="CAF1027489.1"/>
    </source>
</evidence>
<dbReference type="EMBL" id="CAJOAY010004736">
    <property type="protein sequence ID" value="CAF4081588.1"/>
    <property type="molecule type" value="Genomic_DNA"/>
</dbReference>
<proteinExistence type="predicted"/>
<gene>
    <name evidence="2" type="ORF">OKA104_LOCUS34594</name>
    <name evidence="1" type="ORF">VCS650_LOCUS16141</name>
</gene>
<dbReference type="EMBL" id="CAJNON010000143">
    <property type="protein sequence ID" value="CAF1027489.1"/>
    <property type="molecule type" value="Genomic_DNA"/>
</dbReference>
<dbReference type="OrthoDB" id="9985598at2759"/>
<evidence type="ECO:0000313" key="2">
    <source>
        <dbReference type="EMBL" id="CAF4081588.1"/>
    </source>
</evidence>
<protein>
    <submittedName>
        <fullName evidence="1">Uncharacterized protein</fullName>
    </submittedName>
</protein>
<reference evidence="1" key="1">
    <citation type="submission" date="2021-02" db="EMBL/GenBank/DDBJ databases">
        <authorList>
            <person name="Nowell W R."/>
        </authorList>
    </citation>
    <scope>NUCLEOTIDE SEQUENCE</scope>
</reference>
<comment type="caution">
    <text evidence="1">The sequence shown here is derived from an EMBL/GenBank/DDBJ whole genome shotgun (WGS) entry which is preliminary data.</text>
</comment>
<dbReference type="AlphaFoldDB" id="A0A814IX16"/>
<dbReference type="Proteomes" id="UP000663881">
    <property type="component" value="Unassembled WGS sequence"/>
</dbReference>
<sequence length="264" mass="29666">MATNSINDIEMDHFDSGIDFLATTGLGPCISYLIVLDKGKNIFIEHRTAISLLSEINLETVRSCFEKVAKHRSDTTPQLTITAVFILDGINIKRQYTELHNIINEMLQNDVAMDDSKQSSNIKELLKNIKFYNTMFNMGTAKPEDTGEPNIDLIIARCSQNNPKICFVQNVTEFATSNVIVSVLSIELETMKSQYMMNMSEIQKNHRGIALRPRPVTEERCSMNVTNLADIFTVVRPKWVTFIEQRSAVTGRGLSAMPPSAIAQ</sequence>
<organism evidence="1 3">
    <name type="scientific">Adineta steineri</name>
    <dbReference type="NCBI Taxonomy" id="433720"/>
    <lineage>
        <taxon>Eukaryota</taxon>
        <taxon>Metazoa</taxon>
        <taxon>Spiralia</taxon>
        <taxon>Gnathifera</taxon>
        <taxon>Rotifera</taxon>
        <taxon>Eurotatoria</taxon>
        <taxon>Bdelloidea</taxon>
        <taxon>Adinetida</taxon>
        <taxon>Adinetidae</taxon>
        <taxon>Adineta</taxon>
    </lineage>
</organism>
<name>A0A814IX16_9BILA</name>
<dbReference type="Proteomes" id="UP000663891">
    <property type="component" value="Unassembled WGS sequence"/>
</dbReference>
<evidence type="ECO:0000313" key="3">
    <source>
        <dbReference type="Proteomes" id="UP000663891"/>
    </source>
</evidence>